<evidence type="ECO:0000256" key="1">
    <source>
        <dbReference type="SAM" id="MobiDB-lite"/>
    </source>
</evidence>
<name>G7IRW7_MEDTR</name>
<evidence type="ECO:0000313" key="3">
    <source>
        <dbReference type="EnsemblPlants" id="AES67640"/>
    </source>
</evidence>
<dbReference type="HOGENOM" id="CLU_1328101_0_0_1"/>
<dbReference type="AlphaFoldDB" id="G7IRW7"/>
<dbReference type="EMBL" id="CM001218">
    <property type="protein sequence ID" value="AES67640.1"/>
    <property type="molecule type" value="Genomic_DNA"/>
</dbReference>
<protein>
    <submittedName>
        <fullName evidence="2 3">Uncharacterized protein</fullName>
    </submittedName>
</protein>
<proteinExistence type="predicted"/>
<dbReference type="EnsemblPlants" id="AES67640">
    <property type="protein sequence ID" value="AES67640"/>
    <property type="gene ID" value="MTR_2g097600"/>
</dbReference>
<keyword evidence="4" id="KW-1185">Reference proteome</keyword>
<reference evidence="2 4" key="1">
    <citation type="journal article" date="2011" name="Nature">
        <title>The Medicago genome provides insight into the evolution of rhizobial symbioses.</title>
        <authorList>
            <person name="Young N.D."/>
            <person name="Debelle F."/>
            <person name="Oldroyd G.E."/>
            <person name="Geurts R."/>
            <person name="Cannon S.B."/>
            <person name="Udvardi M.K."/>
            <person name="Benedito V.A."/>
            <person name="Mayer K.F."/>
            <person name="Gouzy J."/>
            <person name="Schoof H."/>
            <person name="Van de Peer Y."/>
            <person name="Proost S."/>
            <person name="Cook D.R."/>
            <person name="Meyers B.C."/>
            <person name="Spannagl M."/>
            <person name="Cheung F."/>
            <person name="De Mita S."/>
            <person name="Krishnakumar V."/>
            <person name="Gundlach H."/>
            <person name="Zhou S."/>
            <person name="Mudge J."/>
            <person name="Bharti A.K."/>
            <person name="Murray J.D."/>
            <person name="Naoumkina M.A."/>
            <person name="Rosen B."/>
            <person name="Silverstein K.A."/>
            <person name="Tang H."/>
            <person name="Rombauts S."/>
            <person name="Zhao P.X."/>
            <person name="Zhou P."/>
            <person name="Barbe V."/>
            <person name="Bardou P."/>
            <person name="Bechner M."/>
            <person name="Bellec A."/>
            <person name="Berger A."/>
            <person name="Berges H."/>
            <person name="Bidwell S."/>
            <person name="Bisseling T."/>
            <person name="Choisne N."/>
            <person name="Couloux A."/>
            <person name="Denny R."/>
            <person name="Deshpande S."/>
            <person name="Dai X."/>
            <person name="Doyle J.J."/>
            <person name="Dudez A.M."/>
            <person name="Farmer A.D."/>
            <person name="Fouteau S."/>
            <person name="Franken C."/>
            <person name="Gibelin C."/>
            <person name="Gish J."/>
            <person name="Goldstein S."/>
            <person name="Gonzalez A.J."/>
            <person name="Green P.J."/>
            <person name="Hallab A."/>
            <person name="Hartog M."/>
            <person name="Hua A."/>
            <person name="Humphray S.J."/>
            <person name="Jeong D.H."/>
            <person name="Jing Y."/>
            <person name="Jocker A."/>
            <person name="Kenton S.M."/>
            <person name="Kim D.J."/>
            <person name="Klee K."/>
            <person name="Lai H."/>
            <person name="Lang C."/>
            <person name="Lin S."/>
            <person name="Macmil S.L."/>
            <person name="Magdelenat G."/>
            <person name="Matthews L."/>
            <person name="McCorrison J."/>
            <person name="Monaghan E.L."/>
            <person name="Mun J.H."/>
            <person name="Najar F.Z."/>
            <person name="Nicholson C."/>
            <person name="Noirot C."/>
            <person name="O'Bleness M."/>
            <person name="Paule C.R."/>
            <person name="Poulain J."/>
            <person name="Prion F."/>
            <person name="Qin B."/>
            <person name="Qu C."/>
            <person name="Retzel E.F."/>
            <person name="Riddle C."/>
            <person name="Sallet E."/>
            <person name="Samain S."/>
            <person name="Samson N."/>
            <person name="Sanders I."/>
            <person name="Saurat O."/>
            <person name="Scarpelli C."/>
            <person name="Schiex T."/>
            <person name="Segurens B."/>
            <person name="Severin A.J."/>
            <person name="Sherrier D.J."/>
            <person name="Shi R."/>
            <person name="Sims S."/>
            <person name="Singer S.R."/>
            <person name="Sinharoy S."/>
            <person name="Sterck L."/>
            <person name="Viollet A."/>
            <person name="Wang B.B."/>
            <person name="Wang K."/>
            <person name="Wang M."/>
            <person name="Wang X."/>
            <person name="Warfsmann J."/>
            <person name="Weissenbach J."/>
            <person name="White D.D."/>
            <person name="White J.D."/>
            <person name="Wiley G.B."/>
            <person name="Wincker P."/>
            <person name="Xing Y."/>
            <person name="Yang L."/>
            <person name="Yao Z."/>
            <person name="Ying F."/>
            <person name="Zhai J."/>
            <person name="Zhou L."/>
            <person name="Zuber A."/>
            <person name="Denarie J."/>
            <person name="Dixon R.A."/>
            <person name="May G.D."/>
            <person name="Schwartz D.C."/>
            <person name="Rogers J."/>
            <person name="Quetier F."/>
            <person name="Town C.D."/>
            <person name="Roe B.A."/>
        </authorList>
    </citation>
    <scope>NUCLEOTIDE SEQUENCE [LARGE SCALE GENOMIC DNA]</scope>
    <source>
        <strain evidence="2">A17</strain>
        <strain evidence="3 4">cv. Jemalong A17</strain>
    </source>
</reference>
<sequence>MWLSGPTHKHTQQNSVFDPLLSLPSPFLQPVLSAPPPPPTPILIPIIPSFSCGIIFPFTTTELQDCDLLPIPNCDGDPLKNCETFRYNYTLPPTSHFVSFHLFMCNRTLHIKRPTYMHNYTKYPHYDPYYQPHIYFENGSWSYFSACTNVLLPIKDVADANDPFTFITADVSIAVKVTEGKGKKTKKKLQRRLQRDVAGAPPPTIKT</sequence>
<dbReference type="Proteomes" id="UP000002051">
    <property type="component" value="Chromosome 2"/>
</dbReference>
<reference evidence="3" key="3">
    <citation type="submission" date="2015-04" db="UniProtKB">
        <authorList>
            <consortium name="EnsemblPlants"/>
        </authorList>
    </citation>
    <scope>IDENTIFICATION</scope>
    <source>
        <strain evidence="3">cv. Jemalong A17</strain>
    </source>
</reference>
<feature type="compositionally biased region" description="Basic residues" evidence="1">
    <location>
        <begin position="183"/>
        <end position="192"/>
    </location>
</feature>
<evidence type="ECO:0000313" key="4">
    <source>
        <dbReference type="Proteomes" id="UP000002051"/>
    </source>
</evidence>
<feature type="region of interest" description="Disordered" evidence="1">
    <location>
        <begin position="181"/>
        <end position="207"/>
    </location>
</feature>
<gene>
    <name evidence="2" type="ordered locus">MTR_2g097600</name>
</gene>
<reference evidence="2 4" key="2">
    <citation type="journal article" date="2014" name="BMC Genomics">
        <title>An improved genome release (version Mt4.0) for the model legume Medicago truncatula.</title>
        <authorList>
            <person name="Tang H."/>
            <person name="Krishnakumar V."/>
            <person name="Bidwell S."/>
            <person name="Rosen B."/>
            <person name="Chan A."/>
            <person name="Zhou S."/>
            <person name="Gentzbittel L."/>
            <person name="Childs K.L."/>
            <person name="Yandell M."/>
            <person name="Gundlach H."/>
            <person name="Mayer K.F."/>
            <person name="Schwartz D.C."/>
            <person name="Town C.D."/>
        </authorList>
    </citation>
    <scope>GENOME REANNOTATION</scope>
    <source>
        <strain evidence="3 4">cv. Jemalong A17</strain>
    </source>
</reference>
<organism evidence="2 4">
    <name type="scientific">Medicago truncatula</name>
    <name type="common">Barrel medic</name>
    <name type="synonym">Medicago tribuloides</name>
    <dbReference type="NCBI Taxonomy" id="3880"/>
    <lineage>
        <taxon>Eukaryota</taxon>
        <taxon>Viridiplantae</taxon>
        <taxon>Streptophyta</taxon>
        <taxon>Embryophyta</taxon>
        <taxon>Tracheophyta</taxon>
        <taxon>Spermatophyta</taxon>
        <taxon>Magnoliopsida</taxon>
        <taxon>eudicotyledons</taxon>
        <taxon>Gunneridae</taxon>
        <taxon>Pentapetalae</taxon>
        <taxon>rosids</taxon>
        <taxon>fabids</taxon>
        <taxon>Fabales</taxon>
        <taxon>Fabaceae</taxon>
        <taxon>Papilionoideae</taxon>
        <taxon>50 kb inversion clade</taxon>
        <taxon>NPAAA clade</taxon>
        <taxon>Hologalegina</taxon>
        <taxon>IRL clade</taxon>
        <taxon>Trifolieae</taxon>
        <taxon>Medicago</taxon>
    </lineage>
</organism>
<accession>G7IRW7</accession>
<evidence type="ECO:0000313" key="2">
    <source>
        <dbReference type="EMBL" id="AES67640.1"/>
    </source>
</evidence>
<dbReference type="PaxDb" id="3880-AES67640"/>